<dbReference type="PANTHER" id="PTHR46401:SF2">
    <property type="entry name" value="GLYCOSYLTRANSFERASE WBBK-RELATED"/>
    <property type="match status" value="1"/>
</dbReference>
<keyword evidence="1 4" id="KW-0808">Transferase</keyword>
<evidence type="ECO:0000313" key="4">
    <source>
        <dbReference type="EMBL" id="MFD1195332.1"/>
    </source>
</evidence>
<dbReference type="PANTHER" id="PTHR46401">
    <property type="entry name" value="GLYCOSYLTRANSFERASE WBBK-RELATED"/>
    <property type="match status" value="1"/>
</dbReference>
<dbReference type="CDD" id="cd03801">
    <property type="entry name" value="GT4_PimA-like"/>
    <property type="match status" value="1"/>
</dbReference>
<feature type="domain" description="Glycosyl transferase family 1" evidence="2">
    <location>
        <begin position="171"/>
        <end position="327"/>
    </location>
</feature>
<dbReference type="Proteomes" id="UP001597151">
    <property type="component" value="Unassembled WGS sequence"/>
</dbReference>
<evidence type="ECO:0000259" key="2">
    <source>
        <dbReference type="Pfam" id="PF00534"/>
    </source>
</evidence>
<evidence type="ECO:0000259" key="3">
    <source>
        <dbReference type="Pfam" id="PF13439"/>
    </source>
</evidence>
<dbReference type="GO" id="GO:0016757">
    <property type="term" value="F:glycosyltransferase activity"/>
    <property type="evidence" value="ECO:0007669"/>
    <property type="project" value="UniProtKB-KW"/>
</dbReference>
<evidence type="ECO:0000256" key="1">
    <source>
        <dbReference type="ARBA" id="ARBA00022679"/>
    </source>
</evidence>
<protein>
    <submittedName>
        <fullName evidence="4">Glycosyltransferase family 4 protein</fullName>
        <ecNumber evidence="4">2.4.-.-</ecNumber>
    </submittedName>
</protein>
<sequence length="355" mass="38168">MIAAALAVPGDIDTVTGGYIYDRRLLEELRATGRDMRLVSLPSGFPFPSPQEMDQAMNALQALPASCPVIIDGLAFGALDPARVRLIKAPIVVLVHHPLALESGLPQDIQDHLWRTERENLRHAAQVLVPSPHTGAILTERYDVPAERIHVALPGIDRPAPVAPIAPVTLESPPLILSVGILHPRKGHDVLIDALAHLADQDWRAEIVGTPWEKGHSDALQDRIRHAGLSERITLAGRVSDRVLAQLYQRASIFALATRYEGYGIVFNEALVHGLPIVSCRTGAVPDTVPAAAGLLVDRDDPLAFAGALRSLLTDQDRRDRMAEAARLAGARLSSWAETARIAGLALDAAAAGRS</sequence>
<dbReference type="EMBL" id="JBHTKR010000004">
    <property type="protein sequence ID" value="MFD1195332.1"/>
    <property type="molecule type" value="Genomic_DNA"/>
</dbReference>
<dbReference type="RefSeq" id="WP_380791903.1">
    <property type="nucleotide sequence ID" value="NZ_JBHTKR010000004.1"/>
</dbReference>
<proteinExistence type="predicted"/>
<keyword evidence="4" id="KW-0328">Glycosyltransferase</keyword>
<organism evidence="4 5">
    <name type="scientific">Seohaeicola saemankumensis</name>
    <dbReference type="NCBI Taxonomy" id="481181"/>
    <lineage>
        <taxon>Bacteria</taxon>
        <taxon>Pseudomonadati</taxon>
        <taxon>Pseudomonadota</taxon>
        <taxon>Alphaproteobacteria</taxon>
        <taxon>Rhodobacterales</taxon>
        <taxon>Roseobacteraceae</taxon>
        <taxon>Seohaeicola</taxon>
    </lineage>
</organism>
<feature type="domain" description="Glycosyltransferase subfamily 4-like N-terminal" evidence="3">
    <location>
        <begin position="82"/>
        <end position="157"/>
    </location>
</feature>
<comment type="caution">
    <text evidence="4">The sequence shown here is derived from an EMBL/GenBank/DDBJ whole genome shotgun (WGS) entry which is preliminary data.</text>
</comment>
<dbReference type="InterPro" id="IPR001296">
    <property type="entry name" value="Glyco_trans_1"/>
</dbReference>
<dbReference type="InterPro" id="IPR028098">
    <property type="entry name" value="Glyco_trans_4-like_N"/>
</dbReference>
<gene>
    <name evidence="4" type="ORF">ACFQ3C_11685</name>
</gene>
<keyword evidence="5" id="KW-1185">Reference proteome</keyword>
<reference evidence="5" key="1">
    <citation type="journal article" date="2019" name="Int. J. Syst. Evol. Microbiol.">
        <title>The Global Catalogue of Microorganisms (GCM) 10K type strain sequencing project: providing services to taxonomists for standard genome sequencing and annotation.</title>
        <authorList>
            <consortium name="The Broad Institute Genomics Platform"/>
            <consortium name="The Broad Institute Genome Sequencing Center for Infectious Disease"/>
            <person name="Wu L."/>
            <person name="Ma J."/>
        </authorList>
    </citation>
    <scope>NUCLEOTIDE SEQUENCE [LARGE SCALE GENOMIC DNA]</scope>
    <source>
        <strain evidence="5">CCUG 55328</strain>
    </source>
</reference>
<name>A0ABW3TFH7_9RHOB</name>
<evidence type="ECO:0000313" key="5">
    <source>
        <dbReference type="Proteomes" id="UP001597151"/>
    </source>
</evidence>
<dbReference type="Gene3D" id="3.40.50.2000">
    <property type="entry name" value="Glycogen Phosphorylase B"/>
    <property type="match status" value="2"/>
</dbReference>
<dbReference type="SUPFAM" id="SSF53756">
    <property type="entry name" value="UDP-Glycosyltransferase/glycogen phosphorylase"/>
    <property type="match status" value="1"/>
</dbReference>
<dbReference type="Pfam" id="PF13439">
    <property type="entry name" value="Glyco_transf_4"/>
    <property type="match status" value="1"/>
</dbReference>
<dbReference type="Pfam" id="PF00534">
    <property type="entry name" value="Glycos_transf_1"/>
    <property type="match status" value="1"/>
</dbReference>
<dbReference type="EC" id="2.4.-.-" evidence="4"/>
<accession>A0ABW3TFH7</accession>